<dbReference type="GO" id="GO:0000139">
    <property type="term" value="C:Golgi membrane"/>
    <property type="evidence" value="ECO:0007669"/>
    <property type="project" value="UniProtKB-SubCell"/>
</dbReference>
<evidence type="ECO:0000256" key="4">
    <source>
        <dbReference type="ARBA" id="ARBA00022679"/>
    </source>
</evidence>
<keyword evidence="4" id="KW-0808">Transferase</keyword>
<name>A0AAE0YMA0_9GAST</name>
<dbReference type="InterPro" id="IPR002659">
    <property type="entry name" value="Glyco_trans_31"/>
</dbReference>
<evidence type="ECO:0000313" key="12">
    <source>
        <dbReference type="Proteomes" id="UP001283361"/>
    </source>
</evidence>
<keyword evidence="12" id="KW-1185">Reference proteome</keyword>
<sequence>MILWQEHLNNSNGCINTLETLKTQGERQTRLVSDFLHKNQLSSLFDTSHENSYHKETADTRLNFYKRCFSRPAVNGSKKDSFDHPLFTGFVIENKDLCSSAERVDVLVYINSAVQNRQRRRAIRHSWASQNAFTGVTIRLVFILGQPASRREQLEIFSEHASSGDIVQAKFEDTFRNLTFKAVTFMAWANAHCAQAQYVVKVDDDMFVDMFAVIFKIIPKMADKSYAMACSYTKHGKISRNPKSNWYVGKTLLAGQTHYPGFCPGFFSVITGNIIPELYEGSFAVKDHIPIDDVYMTSLSLRNPENVSIIDIRDQLYPNERSDPDQEIKVNGHFEYIAFRVKEERQHMALWNLRLDKVSSLEESFSSFTHRFAVYEKQSVVIKK</sequence>
<reference evidence="11" key="1">
    <citation type="journal article" date="2023" name="G3 (Bethesda)">
        <title>A reference genome for the long-term kleptoplast-retaining sea slug Elysia crispata morphotype clarki.</title>
        <authorList>
            <person name="Eastman K.E."/>
            <person name="Pendleton A.L."/>
            <person name="Shaikh M.A."/>
            <person name="Suttiyut T."/>
            <person name="Ogas R."/>
            <person name="Tomko P."/>
            <person name="Gavelis G."/>
            <person name="Widhalm J.R."/>
            <person name="Wisecaver J.H."/>
        </authorList>
    </citation>
    <scope>NUCLEOTIDE SEQUENCE</scope>
    <source>
        <strain evidence="11">ECLA1</strain>
    </source>
</reference>
<proteinExistence type="inferred from homology"/>
<keyword evidence="6" id="KW-0735">Signal-anchor</keyword>
<dbReference type="Gene3D" id="3.90.550.50">
    <property type="match status" value="1"/>
</dbReference>
<dbReference type="EC" id="2.4.1.-" evidence="10"/>
<evidence type="ECO:0000256" key="6">
    <source>
        <dbReference type="ARBA" id="ARBA00022968"/>
    </source>
</evidence>
<evidence type="ECO:0000256" key="10">
    <source>
        <dbReference type="RuleBase" id="RU363063"/>
    </source>
</evidence>
<keyword evidence="8 10" id="KW-0333">Golgi apparatus</keyword>
<dbReference type="Proteomes" id="UP001283361">
    <property type="component" value="Unassembled WGS sequence"/>
</dbReference>
<dbReference type="Pfam" id="PF01762">
    <property type="entry name" value="Galactosyl_T"/>
    <property type="match status" value="1"/>
</dbReference>
<evidence type="ECO:0000313" key="11">
    <source>
        <dbReference type="EMBL" id="KAK3751204.1"/>
    </source>
</evidence>
<dbReference type="PANTHER" id="PTHR11214:SF314">
    <property type="entry name" value="HEXOSYLTRANSFERASE"/>
    <property type="match status" value="1"/>
</dbReference>
<dbReference type="AlphaFoldDB" id="A0AAE0YMA0"/>
<keyword evidence="5" id="KW-0812">Transmembrane</keyword>
<keyword evidence="9" id="KW-0472">Membrane</keyword>
<organism evidence="11 12">
    <name type="scientific">Elysia crispata</name>
    <name type="common">lettuce slug</name>
    <dbReference type="NCBI Taxonomy" id="231223"/>
    <lineage>
        <taxon>Eukaryota</taxon>
        <taxon>Metazoa</taxon>
        <taxon>Spiralia</taxon>
        <taxon>Lophotrochozoa</taxon>
        <taxon>Mollusca</taxon>
        <taxon>Gastropoda</taxon>
        <taxon>Heterobranchia</taxon>
        <taxon>Euthyneura</taxon>
        <taxon>Panpulmonata</taxon>
        <taxon>Sacoglossa</taxon>
        <taxon>Placobranchoidea</taxon>
        <taxon>Plakobranchidae</taxon>
        <taxon>Elysia</taxon>
    </lineage>
</organism>
<comment type="caution">
    <text evidence="11">The sequence shown here is derived from an EMBL/GenBank/DDBJ whole genome shotgun (WGS) entry which is preliminary data.</text>
</comment>
<gene>
    <name evidence="11" type="ORF">RRG08_023961</name>
</gene>
<evidence type="ECO:0000256" key="7">
    <source>
        <dbReference type="ARBA" id="ARBA00022989"/>
    </source>
</evidence>
<accession>A0AAE0YMA0</accession>
<dbReference type="GO" id="GO:0006493">
    <property type="term" value="P:protein O-linked glycosylation"/>
    <property type="evidence" value="ECO:0007669"/>
    <property type="project" value="TreeGrafter"/>
</dbReference>
<dbReference type="PANTHER" id="PTHR11214">
    <property type="entry name" value="BETA-1,3-N-ACETYLGLUCOSAMINYLTRANSFERASE"/>
    <property type="match status" value="1"/>
</dbReference>
<evidence type="ECO:0000256" key="8">
    <source>
        <dbReference type="ARBA" id="ARBA00023034"/>
    </source>
</evidence>
<evidence type="ECO:0000256" key="9">
    <source>
        <dbReference type="ARBA" id="ARBA00023136"/>
    </source>
</evidence>
<dbReference type="GO" id="GO:0016758">
    <property type="term" value="F:hexosyltransferase activity"/>
    <property type="evidence" value="ECO:0007669"/>
    <property type="project" value="InterPro"/>
</dbReference>
<evidence type="ECO:0000256" key="3">
    <source>
        <dbReference type="ARBA" id="ARBA00022676"/>
    </source>
</evidence>
<evidence type="ECO:0000256" key="1">
    <source>
        <dbReference type="ARBA" id="ARBA00004323"/>
    </source>
</evidence>
<keyword evidence="3 10" id="KW-0328">Glycosyltransferase</keyword>
<dbReference type="EMBL" id="JAWDGP010005834">
    <property type="protein sequence ID" value="KAK3751204.1"/>
    <property type="molecule type" value="Genomic_DNA"/>
</dbReference>
<evidence type="ECO:0000256" key="5">
    <source>
        <dbReference type="ARBA" id="ARBA00022692"/>
    </source>
</evidence>
<evidence type="ECO:0000256" key="2">
    <source>
        <dbReference type="ARBA" id="ARBA00008661"/>
    </source>
</evidence>
<comment type="subcellular location">
    <subcellularLocation>
        <location evidence="1 10">Golgi apparatus membrane</location>
        <topology evidence="1 10">Single-pass type II membrane protein</topology>
    </subcellularLocation>
</comment>
<comment type="similarity">
    <text evidence="2 10">Belongs to the glycosyltransferase 31 family.</text>
</comment>
<protein>
    <recommendedName>
        <fullName evidence="10">Hexosyltransferase</fullName>
        <ecNumber evidence="10">2.4.1.-</ecNumber>
    </recommendedName>
</protein>
<keyword evidence="7" id="KW-1133">Transmembrane helix</keyword>